<comment type="caution">
    <text evidence="1">The sequence shown here is derived from an EMBL/GenBank/DDBJ whole genome shotgun (WGS) entry which is preliminary data.</text>
</comment>
<dbReference type="Proteomes" id="UP000253628">
    <property type="component" value="Unassembled WGS sequence"/>
</dbReference>
<name>A0A366HAJ3_9BURK</name>
<sequence length="161" mass="17625">MPQIPGRFVNKRKSVSHTLTDWLSSDQQGANVLTTARMLLSIEQAAKKVLPPALAQVCRVARIDRQQITLAVPSAAYAARLRQLAPRIIQLLAESGWNLNEISVKVQAGLLQNQTKTTRPKETVPLDSGALHAFEELRNNLAPGPLADAVSRLLVRHREGG</sequence>
<evidence type="ECO:0000313" key="1">
    <source>
        <dbReference type="EMBL" id="RBP38736.1"/>
    </source>
</evidence>
<dbReference type="EMBL" id="QNRQ01000006">
    <property type="protein sequence ID" value="RBP38736.1"/>
    <property type="molecule type" value="Genomic_DNA"/>
</dbReference>
<dbReference type="OrthoDB" id="8521216at2"/>
<protein>
    <submittedName>
        <fullName evidence="1">Uncharacterized protein DUF721</fullName>
    </submittedName>
</protein>
<dbReference type="RefSeq" id="WP_113933522.1">
    <property type="nucleotide sequence ID" value="NZ_JACCEU010000007.1"/>
</dbReference>
<keyword evidence="2" id="KW-1185">Reference proteome</keyword>
<dbReference type="AlphaFoldDB" id="A0A366HAJ3"/>
<dbReference type="Pfam" id="PF05258">
    <property type="entry name" value="DciA"/>
    <property type="match status" value="1"/>
</dbReference>
<dbReference type="InterPro" id="IPR007922">
    <property type="entry name" value="DciA-like"/>
</dbReference>
<gene>
    <name evidence="1" type="ORF">DFR37_10626</name>
</gene>
<accession>A0A366HAJ3</accession>
<organism evidence="1 2">
    <name type="scientific">Eoetvoesiella caeni</name>
    <dbReference type="NCBI Taxonomy" id="645616"/>
    <lineage>
        <taxon>Bacteria</taxon>
        <taxon>Pseudomonadati</taxon>
        <taxon>Pseudomonadota</taxon>
        <taxon>Betaproteobacteria</taxon>
        <taxon>Burkholderiales</taxon>
        <taxon>Alcaligenaceae</taxon>
        <taxon>Eoetvoesiella</taxon>
    </lineage>
</organism>
<proteinExistence type="predicted"/>
<evidence type="ECO:0000313" key="2">
    <source>
        <dbReference type="Proteomes" id="UP000253628"/>
    </source>
</evidence>
<reference evidence="1 2" key="1">
    <citation type="submission" date="2018-06" db="EMBL/GenBank/DDBJ databases">
        <title>Genomic Encyclopedia of Type Strains, Phase IV (KMG-IV): sequencing the most valuable type-strain genomes for metagenomic binning, comparative biology and taxonomic classification.</title>
        <authorList>
            <person name="Goeker M."/>
        </authorList>
    </citation>
    <scope>NUCLEOTIDE SEQUENCE [LARGE SCALE GENOMIC DNA]</scope>
    <source>
        <strain evidence="1 2">DSM 25520</strain>
    </source>
</reference>